<organism evidence="5 6">
    <name type="scientific">Chitinophaga cymbidii</name>
    <dbReference type="NCBI Taxonomy" id="1096750"/>
    <lineage>
        <taxon>Bacteria</taxon>
        <taxon>Pseudomonadati</taxon>
        <taxon>Bacteroidota</taxon>
        <taxon>Chitinophagia</taxon>
        <taxon>Chitinophagales</taxon>
        <taxon>Chitinophagaceae</taxon>
        <taxon>Chitinophaga</taxon>
    </lineage>
</organism>
<evidence type="ECO:0000256" key="3">
    <source>
        <dbReference type="ARBA" id="ARBA00023163"/>
    </source>
</evidence>
<dbReference type="SUPFAM" id="SSF46689">
    <property type="entry name" value="Homeodomain-like"/>
    <property type="match status" value="2"/>
</dbReference>
<dbReference type="SMART" id="SM00342">
    <property type="entry name" value="HTH_ARAC"/>
    <property type="match status" value="1"/>
</dbReference>
<dbReference type="InterPro" id="IPR018060">
    <property type="entry name" value="HTH_AraC"/>
</dbReference>
<evidence type="ECO:0000259" key="4">
    <source>
        <dbReference type="PROSITE" id="PS01124"/>
    </source>
</evidence>
<dbReference type="PROSITE" id="PS00041">
    <property type="entry name" value="HTH_ARAC_FAMILY_1"/>
    <property type="match status" value="1"/>
</dbReference>
<dbReference type="Gene3D" id="1.10.10.60">
    <property type="entry name" value="Homeodomain-like"/>
    <property type="match status" value="2"/>
</dbReference>
<dbReference type="PANTHER" id="PTHR47893">
    <property type="entry name" value="REGULATORY PROTEIN PCHR"/>
    <property type="match status" value="1"/>
</dbReference>
<dbReference type="RefSeq" id="WP_146860201.1">
    <property type="nucleotide sequence ID" value="NZ_BKAU01000001.1"/>
</dbReference>
<dbReference type="EMBL" id="BKAU01000001">
    <property type="protein sequence ID" value="GEP95714.1"/>
    <property type="molecule type" value="Genomic_DNA"/>
</dbReference>
<dbReference type="Pfam" id="PF12833">
    <property type="entry name" value="HTH_18"/>
    <property type="match status" value="1"/>
</dbReference>
<dbReference type="Proteomes" id="UP000321436">
    <property type="component" value="Unassembled WGS sequence"/>
</dbReference>
<dbReference type="PROSITE" id="PS01124">
    <property type="entry name" value="HTH_ARAC_FAMILY_2"/>
    <property type="match status" value="1"/>
</dbReference>
<dbReference type="GO" id="GO:0043565">
    <property type="term" value="F:sequence-specific DNA binding"/>
    <property type="evidence" value="ECO:0007669"/>
    <property type="project" value="InterPro"/>
</dbReference>
<keyword evidence="2" id="KW-0238">DNA-binding</keyword>
<keyword evidence="6" id="KW-1185">Reference proteome</keyword>
<name>A0A512RJ63_9BACT</name>
<dbReference type="PANTHER" id="PTHR47893:SF1">
    <property type="entry name" value="REGULATORY PROTEIN PCHR"/>
    <property type="match status" value="1"/>
</dbReference>
<sequence>MRFKICGIQESDIKQYTKIPAIYKNYKLPSKKTLAVMSPVADILYQETTVHGCTQSNIQFFIKKDCRLQPYVEGPFSAVNCMLKGSVVVQLREELQVELFQGQYNAYQVDESRHVAFFKKGHYEANHCDYTREAMERLAPASAIIGQWFSMMDSNSAAPVLPFPGIFTESMYKLTEEMKYNKVESVLDEELLYLQLQSMLTLVLRDQAKRDYTFLSEGNNMYEAMKGYIEAHIGNKITLETLSNAYHVSVSNLKKGFRKNFGKSFSSYLLSRRMEKAQNLLKVRGQNIHKVATMLGYDYAGNFSQAYKRYFGHLPMEMPLGMEERGNGLSTLGKYP</sequence>
<dbReference type="InterPro" id="IPR018062">
    <property type="entry name" value="HTH_AraC-typ_CS"/>
</dbReference>
<proteinExistence type="predicted"/>
<reference evidence="5 6" key="1">
    <citation type="submission" date="2019-07" db="EMBL/GenBank/DDBJ databases">
        <title>Whole genome shotgun sequence of Chitinophaga cymbidii NBRC 109752.</title>
        <authorList>
            <person name="Hosoyama A."/>
            <person name="Uohara A."/>
            <person name="Ohji S."/>
            <person name="Ichikawa N."/>
        </authorList>
    </citation>
    <scope>NUCLEOTIDE SEQUENCE [LARGE SCALE GENOMIC DNA]</scope>
    <source>
        <strain evidence="5 6">NBRC 109752</strain>
    </source>
</reference>
<keyword evidence="1" id="KW-0805">Transcription regulation</keyword>
<evidence type="ECO:0000256" key="1">
    <source>
        <dbReference type="ARBA" id="ARBA00023015"/>
    </source>
</evidence>
<dbReference type="AlphaFoldDB" id="A0A512RJ63"/>
<dbReference type="GO" id="GO:0003700">
    <property type="term" value="F:DNA-binding transcription factor activity"/>
    <property type="evidence" value="ECO:0007669"/>
    <property type="project" value="InterPro"/>
</dbReference>
<dbReference type="OrthoDB" id="660152at2"/>
<protein>
    <recommendedName>
        <fullName evidence="4">HTH araC/xylS-type domain-containing protein</fullName>
    </recommendedName>
</protein>
<evidence type="ECO:0000256" key="2">
    <source>
        <dbReference type="ARBA" id="ARBA00023125"/>
    </source>
</evidence>
<dbReference type="InterPro" id="IPR053142">
    <property type="entry name" value="PchR_regulatory_protein"/>
</dbReference>
<keyword evidence="3" id="KW-0804">Transcription</keyword>
<evidence type="ECO:0000313" key="5">
    <source>
        <dbReference type="EMBL" id="GEP95714.1"/>
    </source>
</evidence>
<comment type="caution">
    <text evidence="5">The sequence shown here is derived from an EMBL/GenBank/DDBJ whole genome shotgun (WGS) entry which is preliminary data.</text>
</comment>
<feature type="domain" description="HTH araC/xylS-type" evidence="4">
    <location>
        <begin position="223"/>
        <end position="321"/>
    </location>
</feature>
<gene>
    <name evidence="5" type="ORF">CCY01nite_19740</name>
</gene>
<dbReference type="InterPro" id="IPR009057">
    <property type="entry name" value="Homeodomain-like_sf"/>
</dbReference>
<evidence type="ECO:0000313" key="6">
    <source>
        <dbReference type="Proteomes" id="UP000321436"/>
    </source>
</evidence>
<accession>A0A512RJ63</accession>